<sequence>DITTDNINFASTFNNLDLNVLSSTKEEMDAKQGLPKTVRQEPGKIYPPPLHTICVNDTTFPNGIYYGGILNLRLLQNESTFQAELAYKSITVSPVHLGLLTISGSGKGGKGLGIQPGG</sequence>
<gene>
    <name evidence="1" type="ORF">PBRASI_LOCUS10709</name>
</gene>
<dbReference type="EMBL" id="CAJVPI010003538">
    <property type="protein sequence ID" value="CAG8659569.1"/>
    <property type="molecule type" value="Genomic_DNA"/>
</dbReference>
<name>A0A9N9HAP0_9GLOM</name>
<dbReference type="AlphaFoldDB" id="A0A9N9HAP0"/>
<comment type="caution">
    <text evidence="1">The sequence shown here is derived from an EMBL/GenBank/DDBJ whole genome shotgun (WGS) entry which is preliminary data.</text>
</comment>
<accession>A0A9N9HAP0</accession>
<reference evidence="1" key="1">
    <citation type="submission" date="2021-06" db="EMBL/GenBank/DDBJ databases">
        <authorList>
            <person name="Kallberg Y."/>
            <person name="Tangrot J."/>
            <person name="Rosling A."/>
        </authorList>
    </citation>
    <scope>NUCLEOTIDE SEQUENCE</scope>
    <source>
        <strain evidence="1">BR232B</strain>
    </source>
</reference>
<evidence type="ECO:0000313" key="1">
    <source>
        <dbReference type="EMBL" id="CAG8659569.1"/>
    </source>
</evidence>
<keyword evidence="2" id="KW-1185">Reference proteome</keyword>
<protein>
    <submittedName>
        <fullName evidence="1">2509_t:CDS:1</fullName>
    </submittedName>
</protein>
<evidence type="ECO:0000313" key="2">
    <source>
        <dbReference type="Proteomes" id="UP000789739"/>
    </source>
</evidence>
<feature type="non-terminal residue" evidence="1">
    <location>
        <position position="118"/>
    </location>
</feature>
<proteinExistence type="predicted"/>
<organism evidence="1 2">
    <name type="scientific">Paraglomus brasilianum</name>
    <dbReference type="NCBI Taxonomy" id="144538"/>
    <lineage>
        <taxon>Eukaryota</taxon>
        <taxon>Fungi</taxon>
        <taxon>Fungi incertae sedis</taxon>
        <taxon>Mucoromycota</taxon>
        <taxon>Glomeromycotina</taxon>
        <taxon>Glomeromycetes</taxon>
        <taxon>Paraglomerales</taxon>
        <taxon>Paraglomeraceae</taxon>
        <taxon>Paraglomus</taxon>
    </lineage>
</organism>
<dbReference type="Proteomes" id="UP000789739">
    <property type="component" value="Unassembled WGS sequence"/>
</dbReference>